<feature type="non-terminal residue" evidence="1">
    <location>
        <position position="1"/>
    </location>
</feature>
<protein>
    <submittedName>
        <fullName evidence="1">Uncharacterized protein</fullName>
    </submittedName>
</protein>
<evidence type="ECO:0000313" key="1">
    <source>
        <dbReference type="EMBL" id="GAG80745.1"/>
    </source>
</evidence>
<name>X1ADW0_9ZZZZ</name>
<dbReference type="EMBL" id="BART01017692">
    <property type="protein sequence ID" value="GAG80745.1"/>
    <property type="molecule type" value="Genomic_DNA"/>
</dbReference>
<reference evidence="1" key="1">
    <citation type="journal article" date="2014" name="Front. Microbiol.">
        <title>High frequency of phylogenetically diverse reductive dehalogenase-homologous genes in deep subseafloor sedimentary metagenomes.</title>
        <authorList>
            <person name="Kawai M."/>
            <person name="Futagami T."/>
            <person name="Toyoda A."/>
            <person name="Takaki Y."/>
            <person name="Nishi S."/>
            <person name="Hori S."/>
            <person name="Arai W."/>
            <person name="Tsubouchi T."/>
            <person name="Morono Y."/>
            <person name="Uchiyama I."/>
            <person name="Ito T."/>
            <person name="Fujiyama A."/>
            <person name="Inagaki F."/>
            <person name="Takami H."/>
        </authorList>
    </citation>
    <scope>NUCLEOTIDE SEQUENCE</scope>
    <source>
        <strain evidence="1">Expedition CK06-06</strain>
    </source>
</reference>
<sequence length="167" mass="19770">QLKFGLPRMLFNAVDFGISWQDFNPLFIAAILVTNASLWVLKKRVTIPRVYSAKYIKDISQKVPYLIFYRSDSPEFVAYSDNLLKDLGKIKYHKNISILEDRIKRSGLEYYDFLLPTYILRSCAEGKSLFFRNFCRQFIICNFDNLTTLLNEIKNLIRKSLRKRKCF</sequence>
<proteinExistence type="predicted"/>
<organism evidence="1">
    <name type="scientific">marine sediment metagenome</name>
    <dbReference type="NCBI Taxonomy" id="412755"/>
    <lineage>
        <taxon>unclassified sequences</taxon>
        <taxon>metagenomes</taxon>
        <taxon>ecological metagenomes</taxon>
    </lineage>
</organism>
<accession>X1ADW0</accession>
<gene>
    <name evidence="1" type="ORF">S01H4_33585</name>
</gene>
<dbReference type="AlphaFoldDB" id="X1ADW0"/>
<comment type="caution">
    <text evidence="1">The sequence shown here is derived from an EMBL/GenBank/DDBJ whole genome shotgun (WGS) entry which is preliminary data.</text>
</comment>